<sequence>MQRRQFLAAAGAALLLPAGARAEDGPVRMRDLYNKDLSFSDYAKAMEGRRIAVQGFMAPPLKAESTFFVLTKRPMAVCPFCESEAEWPDDILAVYASRVIDTVPFNVKIVTSGTLELGTYEDPDLGFVSRVRLSNAVYERS</sequence>
<comment type="caution">
    <text evidence="2">The sequence shown here is derived from an EMBL/GenBank/DDBJ whole genome shotgun (WGS) entry which is preliminary data.</text>
</comment>
<dbReference type="Proteomes" id="UP000298179">
    <property type="component" value="Unassembled WGS sequence"/>
</dbReference>
<evidence type="ECO:0000256" key="1">
    <source>
        <dbReference type="SAM" id="SignalP"/>
    </source>
</evidence>
<evidence type="ECO:0000313" key="2">
    <source>
        <dbReference type="EMBL" id="TFF20584.1"/>
    </source>
</evidence>
<keyword evidence="1" id="KW-0732">Signal</keyword>
<gene>
    <name evidence="2" type="ORF">E3C22_16915</name>
</gene>
<evidence type="ECO:0000313" key="3">
    <source>
        <dbReference type="Proteomes" id="UP000298179"/>
    </source>
</evidence>
<feature type="chain" id="PRO_5021438528" description="DUF3299 domain-containing protein" evidence="1">
    <location>
        <begin position="23"/>
        <end position="141"/>
    </location>
</feature>
<accession>A0A4Y8RET3</accession>
<dbReference type="RefSeq" id="WP_134763233.1">
    <property type="nucleotide sequence ID" value="NZ_SOZD01000005.1"/>
</dbReference>
<keyword evidence="3" id="KW-1185">Reference proteome</keyword>
<organism evidence="2 3">
    <name type="scientific">Jiella endophytica</name>
    <dbReference type="NCBI Taxonomy" id="2558362"/>
    <lineage>
        <taxon>Bacteria</taxon>
        <taxon>Pseudomonadati</taxon>
        <taxon>Pseudomonadota</taxon>
        <taxon>Alphaproteobacteria</taxon>
        <taxon>Hyphomicrobiales</taxon>
        <taxon>Aurantimonadaceae</taxon>
        <taxon>Jiella</taxon>
    </lineage>
</organism>
<name>A0A4Y8RET3_9HYPH</name>
<dbReference type="AlphaFoldDB" id="A0A4Y8RET3"/>
<dbReference type="EMBL" id="SOZD01000005">
    <property type="protein sequence ID" value="TFF20584.1"/>
    <property type="molecule type" value="Genomic_DNA"/>
</dbReference>
<evidence type="ECO:0008006" key="4">
    <source>
        <dbReference type="Google" id="ProtNLM"/>
    </source>
</evidence>
<feature type="signal peptide" evidence="1">
    <location>
        <begin position="1"/>
        <end position="22"/>
    </location>
</feature>
<protein>
    <recommendedName>
        <fullName evidence="4">DUF3299 domain-containing protein</fullName>
    </recommendedName>
</protein>
<dbReference type="OrthoDB" id="2583024at2"/>
<proteinExistence type="predicted"/>
<reference evidence="2 3" key="1">
    <citation type="submission" date="2019-03" db="EMBL/GenBank/DDBJ databases">
        <title>Jiella endophytica sp. nov., a novel endophytic bacterium isolated from root of Ficus microcarpa Linn. f.</title>
        <authorList>
            <person name="Tuo L."/>
        </authorList>
    </citation>
    <scope>NUCLEOTIDE SEQUENCE [LARGE SCALE GENOMIC DNA]</scope>
    <source>
        <strain evidence="2 3">CBS5Q-3</strain>
    </source>
</reference>